<organism evidence="2 3">
    <name type="scientific">Apiosordaria backusii</name>
    <dbReference type="NCBI Taxonomy" id="314023"/>
    <lineage>
        <taxon>Eukaryota</taxon>
        <taxon>Fungi</taxon>
        <taxon>Dikarya</taxon>
        <taxon>Ascomycota</taxon>
        <taxon>Pezizomycotina</taxon>
        <taxon>Sordariomycetes</taxon>
        <taxon>Sordariomycetidae</taxon>
        <taxon>Sordariales</taxon>
        <taxon>Lasiosphaeriaceae</taxon>
        <taxon>Apiosordaria</taxon>
    </lineage>
</organism>
<keyword evidence="1" id="KW-0732">Signal</keyword>
<accession>A0AA40EN59</accession>
<gene>
    <name evidence="2" type="ORF">B0T21DRAFT_361304</name>
</gene>
<sequence>MLFHLLCVSCMALRQGGAVESVSSQLDQDWFASSTYLPTYLPRLGHKQVEPEGRYERLTQKKRKRSVNHILEKQKALDDGARLLKLRAEIGPEIVENNAGLGQITLCPR</sequence>
<proteinExistence type="predicted"/>
<dbReference type="Proteomes" id="UP001172159">
    <property type="component" value="Unassembled WGS sequence"/>
</dbReference>
<evidence type="ECO:0000256" key="1">
    <source>
        <dbReference type="SAM" id="SignalP"/>
    </source>
</evidence>
<name>A0AA40EN59_9PEZI</name>
<comment type="caution">
    <text evidence="2">The sequence shown here is derived from an EMBL/GenBank/DDBJ whole genome shotgun (WGS) entry which is preliminary data.</text>
</comment>
<evidence type="ECO:0000313" key="3">
    <source>
        <dbReference type="Proteomes" id="UP001172159"/>
    </source>
</evidence>
<dbReference type="AlphaFoldDB" id="A0AA40EN59"/>
<protein>
    <submittedName>
        <fullName evidence="2">Uncharacterized protein</fullName>
    </submittedName>
</protein>
<keyword evidence="3" id="KW-1185">Reference proteome</keyword>
<reference evidence="2" key="1">
    <citation type="submission" date="2023-06" db="EMBL/GenBank/DDBJ databases">
        <title>Genome-scale phylogeny and comparative genomics of the fungal order Sordariales.</title>
        <authorList>
            <consortium name="Lawrence Berkeley National Laboratory"/>
            <person name="Hensen N."/>
            <person name="Bonometti L."/>
            <person name="Westerberg I."/>
            <person name="Brannstrom I.O."/>
            <person name="Guillou S."/>
            <person name="Cros-Aarteil S."/>
            <person name="Calhoun S."/>
            <person name="Haridas S."/>
            <person name="Kuo A."/>
            <person name="Mondo S."/>
            <person name="Pangilinan J."/>
            <person name="Riley R."/>
            <person name="Labutti K."/>
            <person name="Andreopoulos B."/>
            <person name="Lipzen A."/>
            <person name="Chen C."/>
            <person name="Yanf M."/>
            <person name="Daum C."/>
            <person name="Ng V."/>
            <person name="Clum A."/>
            <person name="Steindorff A."/>
            <person name="Ohm R."/>
            <person name="Martin F."/>
            <person name="Silar P."/>
            <person name="Natvig D."/>
            <person name="Lalanne C."/>
            <person name="Gautier V."/>
            <person name="Ament-Velasquez S.L."/>
            <person name="Kruys A."/>
            <person name="Hutchinson M.I."/>
            <person name="Powell A.J."/>
            <person name="Barry K."/>
            <person name="Miller A.N."/>
            <person name="Grigoriev I.V."/>
            <person name="Debuchy R."/>
            <person name="Gladieux P."/>
            <person name="Thoren M.H."/>
            <person name="Johannesson H."/>
        </authorList>
    </citation>
    <scope>NUCLEOTIDE SEQUENCE</scope>
    <source>
        <strain evidence="2">CBS 540.89</strain>
    </source>
</reference>
<dbReference type="EMBL" id="JAUKTV010000003">
    <property type="protein sequence ID" value="KAK0742400.1"/>
    <property type="molecule type" value="Genomic_DNA"/>
</dbReference>
<evidence type="ECO:0000313" key="2">
    <source>
        <dbReference type="EMBL" id="KAK0742400.1"/>
    </source>
</evidence>
<feature type="chain" id="PRO_5041264452" evidence="1">
    <location>
        <begin position="19"/>
        <end position="109"/>
    </location>
</feature>
<feature type="signal peptide" evidence="1">
    <location>
        <begin position="1"/>
        <end position="18"/>
    </location>
</feature>